<evidence type="ECO:0000256" key="1">
    <source>
        <dbReference type="ARBA" id="ARBA00001974"/>
    </source>
</evidence>
<keyword evidence="4" id="KW-0274">FAD</keyword>
<evidence type="ECO:0000256" key="4">
    <source>
        <dbReference type="ARBA" id="ARBA00022827"/>
    </source>
</evidence>
<comment type="cofactor">
    <cofactor evidence="1">
        <name>FAD</name>
        <dbReference type="ChEBI" id="CHEBI:57692"/>
    </cofactor>
</comment>
<comment type="similarity">
    <text evidence="2">Belongs to the GMC oxidoreductase family.</text>
</comment>
<proteinExistence type="inferred from homology"/>
<evidence type="ECO:0000259" key="5">
    <source>
        <dbReference type="PROSITE" id="PS00624"/>
    </source>
</evidence>
<keyword evidence="7" id="KW-1185">Reference proteome</keyword>
<evidence type="ECO:0000256" key="3">
    <source>
        <dbReference type="ARBA" id="ARBA00022630"/>
    </source>
</evidence>
<protein>
    <submittedName>
        <fullName evidence="6">GMC family oxidoreductase N-terminal domain-containing protein</fullName>
    </submittedName>
</protein>
<organism evidence="6 7">
    <name type="scientific">Gryllotalpicola koreensis</name>
    <dbReference type="NCBI Taxonomy" id="993086"/>
    <lineage>
        <taxon>Bacteria</taxon>
        <taxon>Bacillati</taxon>
        <taxon>Actinomycetota</taxon>
        <taxon>Actinomycetes</taxon>
        <taxon>Micrococcales</taxon>
        <taxon>Microbacteriaceae</taxon>
        <taxon>Gryllotalpicola</taxon>
    </lineage>
</organism>
<dbReference type="Gene3D" id="3.30.560.10">
    <property type="entry name" value="Glucose Oxidase, domain 3"/>
    <property type="match status" value="1"/>
</dbReference>
<dbReference type="SUPFAM" id="SSF54373">
    <property type="entry name" value="FAD-linked reductases, C-terminal domain"/>
    <property type="match status" value="1"/>
</dbReference>
<dbReference type="InterPro" id="IPR012132">
    <property type="entry name" value="GMC_OxRdtase"/>
</dbReference>
<dbReference type="PANTHER" id="PTHR11552">
    <property type="entry name" value="GLUCOSE-METHANOL-CHOLINE GMC OXIDOREDUCTASE"/>
    <property type="match status" value="1"/>
</dbReference>
<sequence length="461" mass="48897">MPQLWPFIQQRSYDWAYRTTPQPRLAGRSLEWPRGRGLGGSSMLHAMAHMHGCRADFAAWAEATGTERWSWDGLEPFFDGLEEAGGGPLPVLHPTPELSSPLVGSYLAGWESLGVPRIPDHNRGEMLGATVNALTIRDGRRVTAADAWLEPASTRSNLTVRTGVLVHRLLIEKGRVRGAVYSSRSTGGALETVLADRVILASGSIATPLLLMRSGVGDPAVLAEAGVDPVVESPALGGNLHDHLLGAGNIYRTRRPVPPSRLQISEAMTYLRADDLGASEGRPDIVVGCAVAPSPSEVYAPGLELAPGDGFTLFFGVTNPRSRGTLRITGPEVDDAPLIDPNYLDEESDRELFRAAFERARSVGRSAALAEWGAEEVLPGPALTTSDDLDAFIARAAITHHHPVGTARMGKTDDAPVTPELAVRGLEGVHVVDASVFPSITAGPVHATVLALAASFAASLA</sequence>
<dbReference type="PROSITE" id="PS00624">
    <property type="entry name" value="GMC_OXRED_2"/>
    <property type="match status" value="1"/>
</dbReference>
<dbReference type="InterPro" id="IPR036188">
    <property type="entry name" value="FAD/NAD-bd_sf"/>
</dbReference>
<dbReference type="Proteomes" id="UP001501079">
    <property type="component" value="Unassembled WGS sequence"/>
</dbReference>
<dbReference type="Pfam" id="PF00732">
    <property type="entry name" value="GMC_oxred_N"/>
    <property type="match status" value="1"/>
</dbReference>
<accession>A0ABP7ZRN9</accession>
<dbReference type="SUPFAM" id="SSF51905">
    <property type="entry name" value="FAD/NAD(P)-binding domain"/>
    <property type="match status" value="1"/>
</dbReference>
<evidence type="ECO:0000313" key="6">
    <source>
        <dbReference type="EMBL" id="GAA4168454.1"/>
    </source>
</evidence>
<dbReference type="InterPro" id="IPR007867">
    <property type="entry name" value="GMC_OxRtase_C"/>
</dbReference>
<dbReference type="Pfam" id="PF05199">
    <property type="entry name" value="GMC_oxred_C"/>
    <property type="match status" value="1"/>
</dbReference>
<dbReference type="Gene3D" id="3.50.50.60">
    <property type="entry name" value="FAD/NAD(P)-binding domain"/>
    <property type="match status" value="1"/>
</dbReference>
<dbReference type="PANTHER" id="PTHR11552:SF147">
    <property type="entry name" value="CHOLINE DEHYDROGENASE, MITOCHONDRIAL"/>
    <property type="match status" value="1"/>
</dbReference>
<keyword evidence="3" id="KW-0285">Flavoprotein</keyword>
<gene>
    <name evidence="6" type="ORF">GCM10022287_03490</name>
</gene>
<evidence type="ECO:0000256" key="2">
    <source>
        <dbReference type="ARBA" id="ARBA00010790"/>
    </source>
</evidence>
<feature type="domain" description="Glucose-methanol-choline oxidoreductase N-terminal" evidence="5">
    <location>
        <begin position="203"/>
        <end position="217"/>
    </location>
</feature>
<dbReference type="EMBL" id="BAABBW010000001">
    <property type="protein sequence ID" value="GAA4168454.1"/>
    <property type="molecule type" value="Genomic_DNA"/>
</dbReference>
<reference evidence="7" key="1">
    <citation type="journal article" date="2019" name="Int. J. Syst. Evol. Microbiol.">
        <title>The Global Catalogue of Microorganisms (GCM) 10K type strain sequencing project: providing services to taxonomists for standard genome sequencing and annotation.</title>
        <authorList>
            <consortium name="The Broad Institute Genomics Platform"/>
            <consortium name="The Broad Institute Genome Sequencing Center for Infectious Disease"/>
            <person name="Wu L."/>
            <person name="Ma J."/>
        </authorList>
    </citation>
    <scope>NUCLEOTIDE SEQUENCE [LARGE SCALE GENOMIC DNA]</scope>
    <source>
        <strain evidence="7">JCM 17591</strain>
    </source>
</reference>
<name>A0ABP7ZRN9_9MICO</name>
<evidence type="ECO:0000313" key="7">
    <source>
        <dbReference type="Proteomes" id="UP001501079"/>
    </source>
</evidence>
<comment type="caution">
    <text evidence="6">The sequence shown here is derived from an EMBL/GenBank/DDBJ whole genome shotgun (WGS) entry which is preliminary data.</text>
</comment>
<dbReference type="PIRSF" id="PIRSF000137">
    <property type="entry name" value="Alcohol_oxidase"/>
    <property type="match status" value="1"/>
</dbReference>
<dbReference type="InterPro" id="IPR000172">
    <property type="entry name" value="GMC_OxRdtase_N"/>
</dbReference>